<evidence type="ECO:0000256" key="2">
    <source>
        <dbReference type="ARBA" id="ARBA00023295"/>
    </source>
</evidence>
<dbReference type="Pfam" id="PF01156">
    <property type="entry name" value="IU_nuc_hydro"/>
    <property type="match status" value="1"/>
</dbReference>
<name>A0ABP8L3B8_9BACT</name>
<dbReference type="Proteomes" id="UP001500936">
    <property type="component" value="Unassembled WGS sequence"/>
</dbReference>
<dbReference type="PANTHER" id="PTHR12304:SF58">
    <property type="entry name" value="INOSINE_URIDINE-PREFERRING NUCLEOSIDE HYDROLASE DOMAIN-CONTAINING PROTEIN"/>
    <property type="match status" value="1"/>
</dbReference>
<organism evidence="4 5">
    <name type="scientific">Nibrella viscosa</name>
    <dbReference type="NCBI Taxonomy" id="1084524"/>
    <lineage>
        <taxon>Bacteria</taxon>
        <taxon>Pseudomonadati</taxon>
        <taxon>Bacteroidota</taxon>
        <taxon>Cytophagia</taxon>
        <taxon>Cytophagales</taxon>
        <taxon>Spirosomataceae</taxon>
        <taxon>Nibrella</taxon>
    </lineage>
</organism>
<protein>
    <recommendedName>
        <fullName evidence="3">Inosine/uridine-preferring nucleoside hydrolase domain-containing protein</fullName>
    </recommendedName>
</protein>
<evidence type="ECO:0000259" key="3">
    <source>
        <dbReference type="Pfam" id="PF01156"/>
    </source>
</evidence>
<dbReference type="InterPro" id="IPR036452">
    <property type="entry name" value="Ribo_hydro-like"/>
</dbReference>
<dbReference type="InterPro" id="IPR023186">
    <property type="entry name" value="IUNH"/>
</dbReference>
<dbReference type="SUPFAM" id="SSF53590">
    <property type="entry name" value="Nucleoside hydrolase"/>
    <property type="match status" value="1"/>
</dbReference>
<gene>
    <name evidence="4" type="ORF">GCM10023187_56280</name>
</gene>
<accession>A0ABP8L3B8</accession>
<evidence type="ECO:0000313" key="4">
    <source>
        <dbReference type="EMBL" id="GAA4420817.1"/>
    </source>
</evidence>
<dbReference type="InterPro" id="IPR001910">
    <property type="entry name" value="Inosine/uridine_hydrolase_dom"/>
</dbReference>
<comment type="caution">
    <text evidence="4">The sequence shown here is derived from an EMBL/GenBank/DDBJ whole genome shotgun (WGS) entry which is preliminary data.</text>
</comment>
<dbReference type="Gene3D" id="3.90.245.10">
    <property type="entry name" value="Ribonucleoside hydrolase-like"/>
    <property type="match status" value="1"/>
</dbReference>
<keyword evidence="5" id="KW-1185">Reference proteome</keyword>
<reference evidence="5" key="1">
    <citation type="journal article" date="2019" name="Int. J. Syst. Evol. Microbiol.">
        <title>The Global Catalogue of Microorganisms (GCM) 10K type strain sequencing project: providing services to taxonomists for standard genome sequencing and annotation.</title>
        <authorList>
            <consortium name="The Broad Institute Genomics Platform"/>
            <consortium name="The Broad Institute Genome Sequencing Center for Infectious Disease"/>
            <person name="Wu L."/>
            <person name="Ma J."/>
        </authorList>
    </citation>
    <scope>NUCLEOTIDE SEQUENCE [LARGE SCALE GENOMIC DNA]</scope>
    <source>
        <strain evidence="5">JCM 17925</strain>
    </source>
</reference>
<feature type="domain" description="Inosine/uridine-preferring nucleoside hydrolase" evidence="3">
    <location>
        <begin position="22"/>
        <end position="278"/>
    </location>
</feature>
<evidence type="ECO:0000313" key="5">
    <source>
        <dbReference type="Proteomes" id="UP001500936"/>
    </source>
</evidence>
<proteinExistence type="predicted"/>
<keyword evidence="2" id="KW-0326">Glycosidase</keyword>
<dbReference type="EMBL" id="BAABHB010000023">
    <property type="protein sequence ID" value="GAA4420817.1"/>
    <property type="molecule type" value="Genomic_DNA"/>
</dbReference>
<keyword evidence="1" id="KW-0378">Hydrolase</keyword>
<evidence type="ECO:0000256" key="1">
    <source>
        <dbReference type="ARBA" id="ARBA00022801"/>
    </source>
</evidence>
<dbReference type="PANTHER" id="PTHR12304">
    <property type="entry name" value="INOSINE-URIDINE PREFERRING NUCLEOSIDE HYDROLASE"/>
    <property type="match status" value="1"/>
</dbReference>
<sequence>MALLLSPMAVLAQNQPLQPRRIWFDTDLMIGLPERAPREVDDGITLMMALQHPDKVDIVGISTVTYVDYGYDIAQKLLTWYSPGRSIPVYKGSDSARQPGEENDATRALANALRKEKLAILAIGPLTNVATVVKNHPELASQIEEVVVCGGRTPGYAFRPGLEKEIVSDYNFERDPESFRVLFNASVPMVLSGFECSVYTFLGKADIDFLNNNHEGDKWVYEQLRPWQQRGKALFGVEGFIPYDATPLGYLTHPEYFKYHRNIPVQINVRKNDATLGQNRPAEKPFLEASYDFKQTKWRATYAYKTLPGFEEIIIESLKRSKARP</sequence>